<feature type="non-terminal residue" evidence="2">
    <location>
        <position position="81"/>
    </location>
</feature>
<organism evidence="2 3">
    <name type="scientific">Xenoophorus captivus</name>
    <dbReference type="NCBI Taxonomy" id="1517983"/>
    <lineage>
        <taxon>Eukaryota</taxon>
        <taxon>Metazoa</taxon>
        <taxon>Chordata</taxon>
        <taxon>Craniata</taxon>
        <taxon>Vertebrata</taxon>
        <taxon>Euteleostomi</taxon>
        <taxon>Actinopterygii</taxon>
        <taxon>Neopterygii</taxon>
        <taxon>Teleostei</taxon>
        <taxon>Neoteleostei</taxon>
        <taxon>Acanthomorphata</taxon>
        <taxon>Ovalentaria</taxon>
        <taxon>Atherinomorphae</taxon>
        <taxon>Cyprinodontiformes</taxon>
        <taxon>Goodeidae</taxon>
        <taxon>Xenoophorus</taxon>
    </lineage>
</organism>
<dbReference type="EMBL" id="JAHRIN010049151">
    <property type="protein sequence ID" value="MEQ2208161.1"/>
    <property type="molecule type" value="Genomic_DNA"/>
</dbReference>
<protein>
    <submittedName>
        <fullName evidence="2">Uncharacterized protein</fullName>
    </submittedName>
</protein>
<dbReference type="Proteomes" id="UP001434883">
    <property type="component" value="Unassembled WGS sequence"/>
</dbReference>
<proteinExistence type="predicted"/>
<reference evidence="2 3" key="1">
    <citation type="submission" date="2021-06" db="EMBL/GenBank/DDBJ databases">
        <authorList>
            <person name="Palmer J.M."/>
        </authorList>
    </citation>
    <scope>NUCLEOTIDE SEQUENCE [LARGE SCALE GENOMIC DNA]</scope>
    <source>
        <strain evidence="2 3">XC_2019</strain>
        <tissue evidence="2">Muscle</tissue>
    </source>
</reference>
<evidence type="ECO:0000256" key="1">
    <source>
        <dbReference type="SAM" id="MobiDB-lite"/>
    </source>
</evidence>
<keyword evidence="3" id="KW-1185">Reference proteome</keyword>
<accession>A0ABV0RKB9</accession>
<evidence type="ECO:0000313" key="3">
    <source>
        <dbReference type="Proteomes" id="UP001434883"/>
    </source>
</evidence>
<comment type="caution">
    <text evidence="2">The sequence shown here is derived from an EMBL/GenBank/DDBJ whole genome shotgun (WGS) entry which is preliminary data.</text>
</comment>
<feature type="region of interest" description="Disordered" evidence="1">
    <location>
        <begin position="45"/>
        <end position="81"/>
    </location>
</feature>
<sequence length="81" mass="9012">RWFIRLRIDPVRQKRRMISVPPSVGPDLAHWGNLRILSEGVHLSRPTSHVSVHRRNPVGMGRNVSVSGGGSTVARPHVSPH</sequence>
<evidence type="ECO:0000313" key="2">
    <source>
        <dbReference type="EMBL" id="MEQ2208161.1"/>
    </source>
</evidence>
<name>A0ABV0RKB9_9TELE</name>
<gene>
    <name evidence="2" type="ORF">XENOCAPTIV_027450</name>
</gene>
<feature type="non-terminal residue" evidence="2">
    <location>
        <position position="1"/>
    </location>
</feature>